<organism evidence="1 2">
    <name type="scientific">Blastococcus carthaginiensis</name>
    <dbReference type="NCBI Taxonomy" id="3050034"/>
    <lineage>
        <taxon>Bacteria</taxon>
        <taxon>Bacillati</taxon>
        <taxon>Actinomycetota</taxon>
        <taxon>Actinomycetes</taxon>
        <taxon>Geodermatophilales</taxon>
        <taxon>Geodermatophilaceae</taxon>
        <taxon>Blastococcus</taxon>
    </lineage>
</organism>
<name>A0ABT9IF05_9ACTN</name>
<sequence>MGAYGDPDALDGLAAELARRAGAVRAAGEEHRRAGARTRWVSDAATAYRRQQARDCAAVDAAADAMAHAAGLLRRHADEVRARLAAIARAERAVRSWLDQQAARGGDLLEEVADVVGELPEAGAEAWRTVSARLSSAGLW</sequence>
<dbReference type="EMBL" id="JASNFN010000021">
    <property type="protein sequence ID" value="MDP5184153.1"/>
    <property type="molecule type" value="Genomic_DNA"/>
</dbReference>
<comment type="caution">
    <text evidence="1">The sequence shown here is derived from an EMBL/GenBank/DDBJ whole genome shotgun (WGS) entry which is preliminary data.</text>
</comment>
<protein>
    <submittedName>
        <fullName evidence="1">Uncharacterized protein</fullName>
    </submittedName>
</protein>
<proteinExistence type="predicted"/>
<dbReference type="Proteomes" id="UP001233673">
    <property type="component" value="Unassembled WGS sequence"/>
</dbReference>
<evidence type="ECO:0000313" key="2">
    <source>
        <dbReference type="Proteomes" id="UP001233673"/>
    </source>
</evidence>
<keyword evidence="2" id="KW-1185">Reference proteome</keyword>
<dbReference type="RefSeq" id="WP_306000745.1">
    <property type="nucleotide sequence ID" value="NZ_JASNFN010000021.1"/>
</dbReference>
<reference evidence="2" key="1">
    <citation type="submission" date="2023-05" db="EMBL/GenBank/DDBJ databases">
        <title>Draft genome of Pseudofrankia sp. BMG5.37.</title>
        <authorList>
            <person name="Gtari M."/>
            <person name="Ghodhbane F."/>
            <person name="Sbissi I."/>
        </authorList>
    </citation>
    <scope>NUCLEOTIDE SEQUENCE [LARGE SCALE GENOMIC DNA]</scope>
    <source>
        <strain evidence="2">BMG 814</strain>
    </source>
</reference>
<gene>
    <name evidence="1" type="ORF">QOZ88_16075</name>
</gene>
<accession>A0ABT9IF05</accession>
<evidence type="ECO:0000313" key="1">
    <source>
        <dbReference type="EMBL" id="MDP5184153.1"/>
    </source>
</evidence>